<dbReference type="PANTHER" id="PTHR42756">
    <property type="entry name" value="TRANSCRIPTIONAL REGULATOR, MARR"/>
    <property type="match status" value="1"/>
</dbReference>
<keyword evidence="1" id="KW-0805">Transcription regulation</keyword>
<dbReference type="RefSeq" id="WP_144317816.1">
    <property type="nucleotide sequence ID" value="NZ_CP038157.1"/>
</dbReference>
<evidence type="ECO:0000313" key="7">
    <source>
        <dbReference type="Proteomes" id="UP000336646"/>
    </source>
</evidence>
<organism evidence="6 7">
    <name type="scientific">Corynebacterium sanguinis</name>
    <dbReference type="NCBI Taxonomy" id="2594913"/>
    <lineage>
        <taxon>Bacteria</taxon>
        <taxon>Bacillati</taxon>
        <taxon>Actinomycetota</taxon>
        <taxon>Actinomycetes</taxon>
        <taxon>Mycobacteriales</taxon>
        <taxon>Corynebacteriaceae</taxon>
        <taxon>Corynebacterium</taxon>
    </lineage>
</organism>
<keyword evidence="2" id="KW-0238">DNA-binding</keyword>
<dbReference type="SUPFAM" id="SSF46785">
    <property type="entry name" value="Winged helix' DNA-binding domain"/>
    <property type="match status" value="1"/>
</dbReference>
<name>A0A6C1TUS9_9CORY</name>
<dbReference type="GO" id="GO:0003677">
    <property type="term" value="F:DNA binding"/>
    <property type="evidence" value="ECO:0007669"/>
    <property type="project" value="UniProtKB-KW"/>
</dbReference>
<dbReference type="GO" id="GO:0003700">
    <property type="term" value="F:DNA-binding transcription factor activity"/>
    <property type="evidence" value="ECO:0007669"/>
    <property type="project" value="InterPro"/>
</dbReference>
<proteinExistence type="predicted"/>
<accession>A0A6C1TUS9</accession>
<evidence type="ECO:0000259" key="5">
    <source>
        <dbReference type="PROSITE" id="PS50995"/>
    </source>
</evidence>
<dbReference type="GeneID" id="74901794"/>
<dbReference type="Gene3D" id="1.10.10.10">
    <property type="entry name" value="Winged helix-like DNA-binding domain superfamily/Winged helix DNA-binding domain"/>
    <property type="match status" value="1"/>
</dbReference>
<dbReference type="AlphaFoldDB" id="A0A6C1TUS9"/>
<dbReference type="PANTHER" id="PTHR42756:SF1">
    <property type="entry name" value="TRANSCRIPTIONAL REPRESSOR OF EMRAB OPERON"/>
    <property type="match status" value="1"/>
</dbReference>
<dbReference type="Proteomes" id="UP000336646">
    <property type="component" value="Unassembled WGS sequence"/>
</dbReference>
<dbReference type="Pfam" id="PF01047">
    <property type="entry name" value="MarR"/>
    <property type="match status" value="1"/>
</dbReference>
<evidence type="ECO:0000256" key="1">
    <source>
        <dbReference type="ARBA" id="ARBA00023015"/>
    </source>
</evidence>
<dbReference type="OrthoDB" id="3215333at2"/>
<feature type="region of interest" description="Disordered" evidence="4">
    <location>
        <begin position="85"/>
        <end position="104"/>
    </location>
</feature>
<dbReference type="SMART" id="SM00347">
    <property type="entry name" value="HTH_MARR"/>
    <property type="match status" value="1"/>
</dbReference>
<gene>
    <name evidence="6" type="ORF">EKI59_10490</name>
</gene>
<keyword evidence="3" id="KW-0804">Transcription</keyword>
<dbReference type="InterPro" id="IPR000835">
    <property type="entry name" value="HTH_MarR-typ"/>
</dbReference>
<sequence length="151" mass="16922">MLQIELPSALIKSPSFQIERVRRHTKDEVERALNNQGATMREFWILTCVTEQSVSQTQLAELLAIDASDMVRLIDSLEAHGWVTRERDPKDRRRQIVTPTKKGSKAQALLASEVAAAEDRALDVSTTKQLKSLKKLSKAILQETDPATVSK</sequence>
<dbReference type="InterPro" id="IPR036390">
    <property type="entry name" value="WH_DNA-bd_sf"/>
</dbReference>
<comment type="caution">
    <text evidence="6">The sequence shown here is derived from an EMBL/GenBank/DDBJ whole genome shotgun (WGS) entry which is preliminary data.</text>
</comment>
<dbReference type="PRINTS" id="PR00598">
    <property type="entry name" value="HTHMARR"/>
</dbReference>
<feature type="domain" description="HTH marR-type" evidence="5">
    <location>
        <begin position="1"/>
        <end position="142"/>
    </location>
</feature>
<protein>
    <submittedName>
        <fullName evidence="6">MarR family transcriptional regulator</fullName>
    </submittedName>
</protein>
<dbReference type="PROSITE" id="PS50995">
    <property type="entry name" value="HTH_MARR_2"/>
    <property type="match status" value="1"/>
</dbReference>
<evidence type="ECO:0000256" key="2">
    <source>
        <dbReference type="ARBA" id="ARBA00023125"/>
    </source>
</evidence>
<dbReference type="InterPro" id="IPR036388">
    <property type="entry name" value="WH-like_DNA-bd_sf"/>
</dbReference>
<dbReference type="EMBL" id="RXIR01000029">
    <property type="protein sequence ID" value="TVS26499.1"/>
    <property type="molecule type" value="Genomic_DNA"/>
</dbReference>
<evidence type="ECO:0000313" key="6">
    <source>
        <dbReference type="EMBL" id="TVS26499.1"/>
    </source>
</evidence>
<evidence type="ECO:0000256" key="3">
    <source>
        <dbReference type="ARBA" id="ARBA00023163"/>
    </source>
</evidence>
<evidence type="ECO:0000256" key="4">
    <source>
        <dbReference type="SAM" id="MobiDB-lite"/>
    </source>
</evidence>
<reference evidence="6 7" key="1">
    <citation type="submission" date="2018-12" db="EMBL/GenBank/DDBJ databases">
        <title>Corynebacterium sanguinis sp. nov., a clinically-associated and environmental corynebacterium.</title>
        <authorList>
            <person name="Gonzales-Siles L."/>
            <person name="Jaen-Luchoro D."/>
            <person name="Cardew S."/>
            <person name="Inganas E."/>
            <person name="Ohlen M."/>
            <person name="Jensie-Markopolous S."/>
            <person name="Pinyeiro-Iglesias B."/>
            <person name="Molin K."/>
            <person name="Skovbjerg S."/>
            <person name="Svensson-Stadler L."/>
            <person name="Funke G."/>
            <person name="Moore E.R.B."/>
        </authorList>
    </citation>
    <scope>NUCLEOTIDE SEQUENCE [LARGE SCALE GENOMIC DNA]</scope>
    <source>
        <strain evidence="6 7">58734</strain>
    </source>
</reference>